<gene>
    <name evidence="1" type="ORF">IX92_09145</name>
    <name evidence="2" type="ORF">TW71_02325</name>
</gene>
<sequence length="106" mass="12569">MSKYNFFKIRKKRSRLYSIDGLVGFIDKEMFRHAYIDKHDVDLHNGKYSISDKRIRAINVKEKTIEMEISDIPVTVTMKSLLTPSIRQELDISNENFVAIYHQMEQ</sequence>
<dbReference type="STRING" id="190893.BA953_15240"/>
<dbReference type="KEGG" id="vcy:IX92_09145"/>
<accession>A0A0A0SSN2</accession>
<reference evidence="2" key="2">
    <citation type="journal article" date="2015" name="BMC Genomics">
        <title>Genome mining reveals unlocked bioactive potential of marine Gram-negative bacteria.</title>
        <authorList>
            <person name="Machado H."/>
            <person name="Sonnenschein E.C."/>
            <person name="Melchiorsen J."/>
            <person name="Gram L."/>
        </authorList>
    </citation>
    <scope>NUCLEOTIDE SEQUENCE</scope>
    <source>
        <strain evidence="2">S2052</strain>
    </source>
</reference>
<reference evidence="1 3" key="1">
    <citation type="submission" date="2014-10" db="EMBL/GenBank/DDBJ databases">
        <title>The Complete Genome Sequence for the Shellfish Pathogen Vibrio coralliilyticus RE98 Isolated from a Shellfish Hatchery.</title>
        <authorList>
            <person name="Richards G.P."/>
            <person name="Bono J.L."/>
            <person name="Watson M.A."/>
            <person name="Needleman D.S."/>
        </authorList>
    </citation>
    <scope>NUCLEOTIDE SEQUENCE [LARGE SCALE GENOMIC DNA]</scope>
    <source>
        <strain evidence="1 3">RE98</strain>
    </source>
</reference>
<evidence type="ECO:0000313" key="2">
    <source>
        <dbReference type="EMBL" id="KJY77889.1"/>
    </source>
</evidence>
<name>A0A0A0SSN2_9VIBR</name>
<dbReference type="Proteomes" id="UP000030081">
    <property type="component" value="Chromosome 1"/>
</dbReference>
<evidence type="ECO:0000313" key="3">
    <source>
        <dbReference type="Proteomes" id="UP000030081"/>
    </source>
</evidence>
<proteinExistence type="predicted"/>
<keyword evidence="3" id="KW-1185">Reference proteome</keyword>
<protein>
    <submittedName>
        <fullName evidence="2">Uncharacterized protein</fullName>
    </submittedName>
</protein>
<organism evidence="2">
    <name type="scientific">Vibrio coralliilyticus</name>
    <dbReference type="NCBI Taxonomy" id="190893"/>
    <lineage>
        <taxon>Bacteria</taxon>
        <taxon>Pseudomonadati</taxon>
        <taxon>Pseudomonadota</taxon>
        <taxon>Gammaproteobacteria</taxon>
        <taxon>Vibrionales</taxon>
        <taxon>Vibrionaceae</taxon>
        <taxon>Vibrio</taxon>
    </lineage>
</organism>
<evidence type="ECO:0000313" key="1">
    <source>
        <dbReference type="EMBL" id="AIW19211.1"/>
    </source>
</evidence>
<dbReference type="AlphaFoldDB" id="A0A0A0SSN2"/>
<dbReference type="EMBL" id="CP009617">
    <property type="protein sequence ID" value="AIW19211.1"/>
    <property type="molecule type" value="Genomic_DNA"/>
</dbReference>
<dbReference type="EMBL" id="JXXR01000001">
    <property type="protein sequence ID" value="KJY77889.1"/>
    <property type="molecule type" value="Genomic_DNA"/>
</dbReference>